<evidence type="ECO:0000313" key="6">
    <source>
        <dbReference type="Proteomes" id="UP000199315"/>
    </source>
</evidence>
<reference evidence="5 6" key="1">
    <citation type="submission" date="2016-09" db="EMBL/GenBank/DDBJ databases">
        <authorList>
            <person name="Capua I."/>
            <person name="De Benedictis P."/>
            <person name="Joannis T."/>
            <person name="Lombin L.H."/>
            <person name="Cattoli G."/>
        </authorList>
    </citation>
    <scope>NUCLEOTIDE SEQUENCE [LARGE SCALE GENOMIC DNA]</scope>
    <source>
        <strain evidence="5 6">GluBS11</strain>
    </source>
</reference>
<dbReference type="Gene3D" id="2.60.120.10">
    <property type="entry name" value="Jelly Rolls"/>
    <property type="match status" value="1"/>
</dbReference>
<evidence type="ECO:0000259" key="4">
    <source>
        <dbReference type="PROSITE" id="PS01124"/>
    </source>
</evidence>
<keyword evidence="2 5" id="KW-0238">DNA-binding</keyword>
<accession>A0A1D3TTP1</accession>
<proteinExistence type="predicted"/>
<dbReference type="Proteomes" id="UP000199315">
    <property type="component" value="Unassembled WGS sequence"/>
</dbReference>
<dbReference type="EMBL" id="FMKA01000010">
    <property type="protein sequence ID" value="SCP97358.1"/>
    <property type="molecule type" value="Genomic_DNA"/>
</dbReference>
<dbReference type="Pfam" id="PF12833">
    <property type="entry name" value="HTH_18"/>
    <property type="match status" value="1"/>
</dbReference>
<dbReference type="InterPro" id="IPR003313">
    <property type="entry name" value="AraC-bd"/>
</dbReference>
<dbReference type="InterPro" id="IPR018060">
    <property type="entry name" value="HTH_AraC"/>
</dbReference>
<dbReference type="InterPro" id="IPR009057">
    <property type="entry name" value="Homeodomain-like_sf"/>
</dbReference>
<dbReference type="OrthoDB" id="337756at2"/>
<name>A0A1D3TTP1_9FIRM</name>
<protein>
    <submittedName>
        <fullName evidence="5">AraC-type DNA-binding protein</fullName>
    </submittedName>
</protein>
<dbReference type="SMART" id="SM00342">
    <property type="entry name" value="HTH_ARAC"/>
    <property type="match status" value="1"/>
</dbReference>
<dbReference type="RefSeq" id="WP_091233383.1">
    <property type="nucleotide sequence ID" value="NZ_FMKA01000010.1"/>
</dbReference>
<feature type="domain" description="HTH araC/xylS-type" evidence="4">
    <location>
        <begin position="191"/>
        <end position="288"/>
    </location>
</feature>
<dbReference type="PANTHER" id="PTHR43280">
    <property type="entry name" value="ARAC-FAMILY TRANSCRIPTIONAL REGULATOR"/>
    <property type="match status" value="1"/>
</dbReference>
<dbReference type="InterPro" id="IPR014710">
    <property type="entry name" value="RmlC-like_jellyroll"/>
</dbReference>
<evidence type="ECO:0000256" key="2">
    <source>
        <dbReference type="ARBA" id="ARBA00023125"/>
    </source>
</evidence>
<evidence type="ECO:0000256" key="3">
    <source>
        <dbReference type="ARBA" id="ARBA00023163"/>
    </source>
</evidence>
<keyword evidence="3" id="KW-0804">Transcription</keyword>
<organism evidence="5 6">
    <name type="scientific">Anaerobium acetethylicum</name>
    <dbReference type="NCBI Taxonomy" id="1619234"/>
    <lineage>
        <taxon>Bacteria</taxon>
        <taxon>Bacillati</taxon>
        <taxon>Bacillota</taxon>
        <taxon>Clostridia</taxon>
        <taxon>Lachnospirales</taxon>
        <taxon>Lachnospiraceae</taxon>
        <taxon>Anaerobium</taxon>
    </lineage>
</organism>
<evidence type="ECO:0000256" key="1">
    <source>
        <dbReference type="ARBA" id="ARBA00023015"/>
    </source>
</evidence>
<sequence length="291" mass="33090">MEHAIHLIDKPYFSTNRNVLTQEQLQIPGLQMFGKHTMTTAIAPLPNHYHKGCFEITYVSDGVISFSADSSDYKLSGGDVFITFPDEIHSTNLIPISVGEIFWFQINITEADTILDLNRNASADLITALQSLNSHLIKTDTKEMFQLLRKSFEACFLNQNRHLASSYLCVFLNRLIEYDNLPQSGLTQDIEGSVAYIMEHLKEELSLDTLAALCSLSTSQYKQKFKAQMGISPRSFINFQKIELSKKLLSEGMEITRTAMELGFNTSSYFSVVFKRYNTYSPSAYIKQLKR</sequence>
<evidence type="ECO:0000313" key="5">
    <source>
        <dbReference type="EMBL" id="SCP97358.1"/>
    </source>
</evidence>
<dbReference type="STRING" id="1619234.SAMN05421730_101025"/>
<keyword evidence="6" id="KW-1185">Reference proteome</keyword>
<dbReference type="SUPFAM" id="SSF51215">
    <property type="entry name" value="Regulatory protein AraC"/>
    <property type="match status" value="1"/>
</dbReference>
<gene>
    <name evidence="5" type="ORF">SAMN05421730_101025</name>
</gene>
<dbReference type="PANTHER" id="PTHR43280:SF2">
    <property type="entry name" value="HTH-TYPE TRANSCRIPTIONAL REGULATOR EXSA"/>
    <property type="match status" value="1"/>
</dbReference>
<dbReference type="AlphaFoldDB" id="A0A1D3TTP1"/>
<dbReference type="Pfam" id="PF02311">
    <property type="entry name" value="AraC_binding"/>
    <property type="match status" value="1"/>
</dbReference>
<dbReference type="PROSITE" id="PS01124">
    <property type="entry name" value="HTH_ARAC_FAMILY_2"/>
    <property type="match status" value="1"/>
</dbReference>
<dbReference type="SUPFAM" id="SSF46689">
    <property type="entry name" value="Homeodomain-like"/>
    <property type="match status" value="2"/>
</dbReference>
<keyword evidence="1" id="KW-0805">Transcription regulation</keyword>
<dbReference type="Gene3D" id="1.10.10.60">
    <property type="entry name" value="Homeodomain-like"/>
    <property type="match status" value="2"/>
</dbReference>
<dbReference type="InterPro" id="IPR037923">
    <property type="entry name" value="HTH-like"/>
</dbReference>
<dbReference type="GO" id="GO:0043565">
    <property type="term" value="F:sequence-specific DNA binding"/>
    <property type="evidence" value="ECO:0007669"/>
    <property type="project" value="InterPro"/>
</dbReference>
<dbReference type="GO" id="GO:0003700">
    <property type="term" value="F:DNA-binding transcription factor activity"/>
    <property type="evidence" value="ECO:0007669"/>
    <property type="project" value="InterPro"/>
</dbReference>